<dbReference type="EMBL" id="KI912115">
    <property type="protein sequence ID" value="ETS77826.1"/>
    <property type="molecule type" value="Genomic_DNA"/>
</dbReference>
<feature type="chain" id="PRO_5004835549" evidence="1">
    <location>
        <begin position="24"/>
        <end position="194"/>
    </location>
</feature>
<dbReference type="RefSeq" id="XP_007836660.1">
    <property type="nucleotide sequence ID" value="XM_007838469.1"/>
</dbReference>
<dbReference type="InParanoid" id="W3WY62"/>
<gene>
    <name evidence="2" type="ORF">PFICI_09888</name>
</gene>
<accession>W3WY62</accession>
<feature type="signal peptide" evidence="1">
    <location>
        <begin position="1"/>
        <end position="23"/>
    </location>
</feature>
<dbReference type="Proteomes" id="UP000030651">
    <property type="component" value="Unassembled WGS sequence"/>
</dbReference>
<dbReference type="KEGG" id="pfy:PFICI_09888"/>
<keyword evidence="3" id="KW-1185">Reference proteome</keyword>
<proteinExistence type="predicted"/>
<evidence type="ECO:0000256" key="1">
    <source>
        <dbReference type="SAM" id="SignalP"/>
    </source>
</evidence>
<evidence type="ECO:0000313" key="3">
    <source>
        <dbReference type="Proteomes" id="UP000030651"/>
    </source>
</evidence>
<dbReference type="AlphaFoldDB" id="W3WY62"/>
<evidence type="ECO:0000313" key="2">
    <source>
        <dbReference type="EMBL" id="ETS77826.1"/>
    </source>
</evidence>
<organism evidence="2 3">
    <name type="scientific">Pestalotiopsis fici (strain W106-1 / CGMCC3.15140)</name>
    <dbReference type="NCBI Taxonomy" id="1229662"/>
    <lineage>
        <taxon>Eukaryota</taxon>
        <taxon>Fungi</taxon>
        <taxon>Dikarya</taxon>
        <taxon>Ascomycota</taxon>
        <taxon>Pezizomycotina</taxon>
        <taxon>Sordariomycetes</taxon>
        <taxon>Xylariomycetidae</taxon>
        <taxon>Amphisphaeriales</taxon>
        <taxon>Sporocadaceae</taxon>
        <taxon>Pestalotiopsis</taxon>
    </lineage>
</organism>
<reference evidence="3" key="1">
    <citation type="journal article" date="2015" name="BMC Genomics">
        <title>Genomic and transcriptomic analysis of the endophytic fungus Pestalotiopsis fici reveals its lifestyle and high potential for synthesis of natural products.</title>
        <authorList>
            <person name="Wang X."/>
            <person name="Zhang X."/>
            <person name="Liu L."/>
            <person name="Xiang M."/>
            <person name="Wang W."/>
            <person name="Sun X."/>
            <person name="Che Y."/>
            <person name="Guo L."/>
            <person name="Liu G."/>
            <person name="Guo L."/>
            <person name="Wang C."/>
            <person name="Yin W.B."/>
            <person name="Stadler M."/>
            <person name="Zhang X."/>
            <person name="Liu X."/>
        </authorList>
    </citation>
    <scope>NUCLEOTIDE SEQUENCE [LARGE SCALE GENOMIC DNA]</scope>
    <source>
        <strain evidence="3">W106-1 / CGMCC3.15140</strain>
    </source>
</reference>
<dbReference type="HOGENOM" id="CLU_1402888_0_0_1"/>
<name>W3WY62_PESFW</name>
<dbReference type="OrthoDB" id="4772225at2759"/>
<keyword evidence="1" id="KW-0732">Signal</keyword>
<sequence length="194" mass="21705">MKLLMKIFLVVGVVTLMAKFVHATPVPGGLEPDMEKLTWMDMLLDPRDTDETRREPKGLLTGCLNDIFHPEGAPTGVVGALQVTPAADRAFIEAVKSPKNLGPVMLVVPNESNRWPNSVIIRNAPQPCVELVAHVSDLVQYKTIKERRQSVNNDIDGKKSIRVNFVNKLQMEFFRRLAGESKFIPSLNVMMQNE</sequence>
<dbReference type="GeneID" id="19274901"/>
<protein>
    <submittedName>
        <fullName evidence="2">Uncharacterized protein</fullName>
    </submittedName>
</protein>